<dbReference type="AlphaFoldDB" id="A0A9P1DUV3"/>
<comment type="caution">
    <text evidence="1">The sequence shown here is derived from an EMBL/GenBank/DDBJ whole genome shotgun (WGS) entry which is preliminary data.</text>
</comment>
<gene>
    <name evidence="1" type="ORF">C1SCF055_LOCUS40864</name>
</gene>
<name>A0A9P1DUV3_9DINO</name>
<proteinExistence type="predicted"/>
<dbReference type="EMBL" id="CAMXCT010006566">
    <property type="protein sequence ID" value="CAI4016095.1"/>
    <property type="molecule type" value="Genomic_DNA"/>
</dbReference>
<evidence type="ECO:0000313" key="1">
    <source>
        <dbReference type="EMBL" id="CAI4016095.1"/>
    </source>
</evidence>
<dbReference type="OrthoDB" id="409780at2759"/>
<reference evidence="1" key="1">
    <citation type="submission" date="2022-10" db="EMBL/GenBank/DDBJ databases">
        <authorList>
            <person name="Chen Y."/>
            <person name="Dougan E. K."/>
            <person name="Chan C."/>
            <person name="Rhodes N."/>
            <person name="Thang M."/>
        </authorList>
    </citation>
    <scope>NUCLEOTIDE SEQUENCE</scope>
</reference>
<organism evidence="1">
    <name type="scientific">Cladocopium goreaui</name>
    <dbReference type="NCBI Taxonomy" id="2562237"/>
    <lineage>
        <taxon>Eukaryota</taxon>
        <taxon>Sar</taxon>
        <taxon>Alveolata</taxon>
        <taxon>Dinophyceae</taxon>
        <taxon>Suessiales</taxon>
        <taxon>Symbiodiniaceae</taxon>
        <taxon>Cladocopium</taxon>
    </lineage>
</organism>
<sequence length="66" mass="7551">LGFLDRGALRVHGANVPGTSRTVELRNCSTSTEQDKEWIFSYFQEHPGSWEEAEKVASHVHTTFFR</sequence>
<protein>
    <submittedName>
        <fullName evidence="1">Uncharacterized protein</fullName>
    </submittedName>
</protein>
<feature type="non-terminal residue" evidence="1">
    <location>
        <position position="66"/>
    </location>
</feature>
<accession>A0A9P1DUV3</accession>